<proteinExistence type="predicted"/>
<evidence type="ECO:0000313" key="2">
    <source>
        <dbReference type="Proteomes" id="UP000251795"/>
    </source>
</evidence>
<organism evidence="1 2">
    <name type="scientific">Erwinia phage vB_EamM_Alexandra</name>
    <dbReference type="NCBI Taxonomy" id="2201424"/>
    <lineage>
        <taxon>Viruses</taxon>
        <taxon>Duplodnaviria</taxon>
        <taxon>Heunggongvirae</taxon>
        <taxon>Uroviricota</taxon>
        <taxon>Caudoviricetes</taxon>
        <taxon>Alexandravirus</taxon>
        <taxon>Alexandravirus alexandra</taxon>
    </lineage>
</organism>
<name>A0A2Z4QE06_9CAUD</name>
<dbReference type="EMBL" id="MH248138">
    <property type="protein sequence ID" value="AWY08313.1"/>
    <property type="molecule type" value="Genomic_DNA"/>
</dbReference>
<gene>
    <name evidence="1" type="ORF">Alexandra_33</name>
</gene>
<evidence type="ECO:0000313" key="1">
    <source>
        <dbReference type="EMBL" id="AWY08313.1"/>
    </source>
</evidence>
<dbReference type="Proteomes" id="UP000251795">
    <property type="component" value="Segment"/>
</dbReference>
<reference evidence="1 2" key="1">
    <citation type="submission" date="2018-04" db="EMBL/GenBank/DDBJ databases">
        <authorList>
            <person name="Go L.Y."/>
            <person name="Mitchell J.A."/>
        </authorList>
    </citation>
    <scope>NUCLEOTIDE SEQUENCE [LARGE SCALE GENOMIC DNA]</scope>
</reference>
<keyword evidence="2" id="KW-1185">Reference proteome</keyword>
<sequence>MEPFLKDIKDRFAAALGIDPKILDAPVDEESVERFSAFMREDQRKIKVGIALCHLQIPDDVRYDLLHNHLDTTERLLRETFDGLAAQLVAVNGTGGGDEKQAASGAYRLAMLMNILGFDNETLKGVLTDPSLTRQAGLIAMTGLNDMGQKIQQLYDEKTK</sequence>
<protein>
    <submittedName>
        <fullName evidence="1">Uncharacterized protein</fullName>
    </submittedName>
</protein>
<accession>A0A2Z4QE06</accession>